<sequence>MTLARWSRVSTWPARHSRLPFLRILFCRLSTYPTHVKTPIKVHLSKNSITGNARRESGFWNEVVAYVESKTKEIGCRTEALAMLMVSELATHNELAMEMKKQERAEFLEIKKREMKIGEQELAMQEYKQRQKDMRSYMQPYNHLTRHVLKQMEELMARIKAKWNFPY</sequence>
<reference evidence="1" key="1">
    <citation type="journal article" date="2019" name="Sci. Rep.">
        <title>Draft genome of Tanacetum cinerariifolium, the natural source of mosquito coil.</title>
        <authorList>
            <person name="Yamashiro T."/>
            <person name="Shiraishi A."/>
            <person name="Satake H."/>
            <person name="Nakayama K."/>
        </authorList>
    </citation>
    <scope>NUCLEOTIDE SEQUENCE</scope>
</reference>
<protein>
    <submittedName>
        <fullName evidence="1">Uncharacterized protein</fullName>
    </submittedName>
</protein>
<comment type="caution">
    <text evidence="1">The sequence shown here is derived from an EMBL/GenBank/DDBJ whole genome shotgun (WGS) entry which is preliminary data.</text>
</comment>
<name>A0A6L2LZ56_TANCI</name>
<gene>
    <name evidence="1" type="ORF">Tci_038215</name>
</gene>
<proteinExistence type="predicted"/>
<evidence type="ECO:0000313" key="1">
    <source>
        <dbReference type="EMBL" id="GEU66237.1"/>
    </source>
</evidence>
<dbReference type="AlphaFoldDB" id="A0A6L2LZ56"/>
<accession>A0A6L2LZ56</accession>
<dbReference type="EMBL" id="BKCJ010005348">
    <property type="protein sequence ID" value="GEU66237.1"/>
    <property type="molecule type" value="Genomic_DNA"/>
</dbReference>
<organism evidence="1">
    <name type="scientific">Tanacetum cinerariifolium</name>
    <name type="common">Dalmatian daisy</name>
    <name type="synonym">Chrysanthemum cinerariifolium</name>
    <dbReference type="NCBI Taxonomy" id="118510"/>
    <lineage>
        <taxon>Eukaryota</taxon>
        <taxon>Viridiplantae</taxon>
        <taxon>Streptophyta</taxon>
        <taxon>Embryophyta</taxon>
        <taxon>Tracheophyta</taxon>
        <taxon>Spermatophyta</taxon>
        <taxon>Magnoliopsida</taxon>
        <taxon>eudicotyledons</taxon>
        <taxon>Gunneridae</taxon>
        <taxon>Pentapetalae</taxon>
        <taxon>asterids</taxon>
        <taxon>campanulids</taxon>
        <taxon>Asterales</taxon>
        <taxon>Asteraceae</taxon>
        <taxon>Asteroideae</taxon>
        <taxon>Anthemideae</taxon>
        <taxon>Anthemidinae</taxon>
        <taxon>Tanacetum</taxon>
    </lineage>
</organism>